<keyword evidence="3" id="KW-1185">Reference proteome</keyword>
<feature type="region of interest" description="Disordered" evidence="1">
    <location>
        <begin position="38"/>
        <end position="58"/>
    </location>
</feature>
<proteinExistence type="predicted"/>
<dbReference type="InterPro" id="IPR046345">
    <property type="entry name" value="TraB_PrgY-like"/>
</dbReference>
<evidence type="ECO:0000313" key="3">
    <source>
        <dbReference type="Proteomes" id="UP001165065"/>
    </source>
</evidence>
<dbReference type="EMBL" id="BRYA01000034">
    <property type="protein sequence ID" value="GMI33723.1"/>
    <property type="molecule type" value="Genomic_DNA"/>
</dbReference>
<evidence type="ECO:0000256" key="1">
    <source>
        <dbReference type="SAM" id="MobiDB-lite"/>
    </source>
</evidence>
<sequence length="283" mass="29794">MGSAHISAESAALARELVIRCKPDSVFVELDRKRVGGGGGKVGGGGEGGREGGNKEGKFEVEGSNVKVVESQPALTAYGSMGEERRKISKNPLAALKSLTVKVAGAGLGRLIGGMYRQLDSAGFSSGEEFRVAIEEGVREGANIVLGDRDVDVTLNRLAQAVGKTDLTKVDLDSLDGPLGGSGFDMSLTENADGTLNKEAISSMVEAMKNRSNVKLLMAKLKSEAPYIYEAMVGERDKFMAEGIDGEAGSVMVAVVGIAHMDGIERELKDKGWKEEGRCAPLE</sequence>
<feature type="compositionally biased region" description="Gly residues" evidence="1">
    <location>
        <begin position="38"/>
        <end position="47"/>
    </location>
</feature>
<dbReference type="OrthoDB" id="48306at2759"/>
<protein>
    <recommendedName>
        <fullName evidence="4">TraB family protein</fullName>
    </recommendedName>
</protein>
<dbReference type="Pfam" id="PF01963">
    <property type="entry name" value="TraB_PrgY_gumN"/>
    <property type="match status" value="1"/>
</dbReference>
<dbReference type="InterPro" id="IPR002816">
    <property type="entry name" value="TraB/PrgY/GumN_fam"/>
</dbReference>
<gene>
    <name evidence="2" type="ORF">TrCOL_g748</name>
</gene>
<name>A0A9W7L6G7_9STRA</name>
<dbReference type="CDD" id="cd14726">
    <property type="entry name" value="TraB_PrgY-like"/>
    <property type="match status" value="1"/>
</dbReference>
<dbReference type="PANTHER" id="PTHR21530">
    <property type="entry name" value="PHEROMONE SHUTDOWN PROTEIN"/>
    <property type="match status" value="1"/>
</dbReference>
<evidence type="ECO:0008006" key="4">
    <source>
        <dbReference type="Google" id="ProtNLM"/>
    </source>
</evidence>
<dbReference type="PANTHER" id="PTHR21530:SF7">
    <property type="entry name" value="TRAB DOMAIN-CONTAINING PROTEIN"/>
    <property type="match status" value="1"/>
</dbReference>
<evidence type="ECO:0000313" key="2">
    <source>
        <dbReference type="EMBL" id="GMI33723.1"/>
    </source>
</evidence>
<comment type="caution">
    <text evidence="2">The sequence shown here is derived from an EMBL/GenBank/DDBJ whole genome shotgun (WGS) entry which is preliminary data.</text>
</comment>
<dbReference type="AlphaFoldDB" id="A0A9W7L6G7"/>
<accession>A0A9W7L6G7</accession>
<dbReference type="Proteomes" id="UP001165065">
    <property type="component" value="Unassembled WGS sequence"/>
</dbReference>
<reference evidence="3" key="1">
    <citation type="journal article" date="2023" name="Commun. Biol.">
        <title>Genome analysis of Parmales, the sister group of diatoms, reveals the evolutionary specialization of diatoms from phago-mixotrophs to photoautotrophs.</title>
        <authorList>
            <person name="Ban H."/>
            <person name="Sato S."/>
            <person name="Yoshikawa S."/>
            <person name="Yamada K."/>
            <person name="Nakamura Y."/>
            <person name="Ichinomiya M."/>
            <person name="Sato N."/>
            <person name="Blanc-Mathieu R."/>
            <person name="Endo H."/>
            <person name="Kuwata A."/>
            <person name="Ogata H."/>
        </authorList>
    </citation>
    <scope>NUCLEOTIDE SEQUENCE [LARGE SCALE GENOMIC DNA]</scope>
</reference>
<organism evidence="2 3">
    <name type="scientific">Triparma columacea</name>
    <dbReference type="NCBI Taxonomy" id="722753"/>
    <lineage>
        <taxon>Eukaryota</taxon>
        <taxon>Sar</taxon>
        <taxon>Stramenopiles</taxon>
        <taxon>Ochrophyta</taxon>
        <taxon>Bolidophyceae</taxon>
        <taxon>Parmales</taxon>
        <taxon>Triparmaceae</taxon>
        <taxon>Triparma</taxon>
    </lineage>
</organism>
<feature type="compositionally biased region" description="Basic and acidic residues" evidence="1">
    <location>
        <begin position="48"/>
        <end position="58"/>
    </location>
</feature>